<reference evidence="2 3" key="1">
    <citation type="submission" date="2023-03" db="EMBL/GenBank/DDBJ databases">
        <title>Complete genome of Arcanobacterium canis strain DSM 25104 isolated in 2010 from a canine otitis externa in Germany.</title>
        <authorList>
            <person name="Borowiak M."/>
            <person name="Kreitlow A."/>
            <person name="Malorny B."/>
            <person name="Laemmler C."/>
            <person name="Prenger-Berninghoff E."/>
            <person name="Ploetz M."/>
            <person name="Abdulmawjood A."/>
        </authorList>
    </citation>
    <scope>NUCLEOTIDE SEQUENCE [LARGE SCALE GENOMIC DNA]</scope>
    <source>
        <strain evidence="2 3">DSM 25104</strain>
    </source>
</reference>
<evidence type="ECO:0000256" key="1">
    <source>
        <dbReference type="SAM" id="Phobius"/>
    </source>
</evidence>
<feature type="transmembrane region" description="Helical" evidence="1">
    <location>
        <begin position="7"/>
        <end position="28"/>
    </location>
</feature>
<keyword evidence="1" id="KW-1133">Transmembrane helix</keyword>
<evidence type="ECO:0000313" key="2">
    <source>
        <dbReference type="EMBL" id="WFM83782.1"/>
    </source>
</evidence>
<feature type="transmembrane region" description="Helical" evidence="1">
    <location>
        <begin position="81"/>
        <end position="111"/>
    </location>
</feature>
<keyword evidence="3" id="KW-1185">Reference proteome</keyword>
<dbReference type="EMBL" id="CP121208">
    <property type="protein sequence ID" value="WFM83782.1"/>
    <property type="molecule type" value="Genomic_DNA"/>
</dbReference>
<dbReference type="RefSeq" id="WP_278013177.1">
    <property type="nucleotide sequence ID" value="NZ_CP121208.1"/>
</dbReference>
<feature type="transmembrane region" description="Helical" evidence="1">
    <location>
        <begin position="40"/>
        <end position="60"/>
    </location>
</feature>
<feature type="transmembrane region" description="Helical" evidence="1">
    <location>
        <begin position="117"/>
        <end position="138"/>
    </location>
</feature>
<proteinExistence type="predicted"/>
<protein>
    <submittedName>
        <fullName evidence="2">Uncharacterized protein</fullName>
    </submittedName>
</protein>
<gene>
    <name evidence="2" type="ORF">P7079_02035</name>
</gene>
<organism evidence="2 3">
    <name type="scientific">Arcanobacterium canis</name>
    <dbReference type="NCBI Taxonomy" id="999183"/>
    <lineage>
        <taxon>Bacteria</taxon>
        <taxon>Bacillati</taxon>
        <taxon>Actinomycetota</taxon>
        <taxon>Actinomycetes</taxon>
        <taxon>Actinomycetales</taxon>
        <taxon>Actinomycetaceae</taxon>
        <taxon>Arcanobacterium</taxon>
    </lineage>
</organism>
<keyword evidence="1" id="KW-0472">Membrane</keyword>
<accession>A0ABY8FZ38</accession>
<feature type="transmembrane region" description="Helical" evidence="1">
    <location>
        <begin position="193"/>
        <end position="214"/>
    </location>
</feature>
<sequence length="384" mass="41298">MSWAIKHLWFVLALGITAALTLLSYFLSYSQTHISYIWEIDSALSVTTIVAPVLAGLAAVRSWVQQSRAEIVSSFPARGQFLAYVADPIAMSGGAIFGLALASAVVTAISLAHGNAFAWLALAPLPVAIAHIIAMIFLGAGLGYIFPYLLTGPLVVIALYVATAFDVGGLSVAGDYAGASVEWLGQMQYSTRALLFLLVSFLAFIIGGLAVLTANAYKNMTLSAIGIVLFVMAFSSLSLQRDIPLWESRPFVSCANVGHSDISICVPTEQKHTLVHITRKLEIPVNRLVELDPSVRGTKVTIPGSVGFGDILTPSSLDVATAVNFLWEFSCVSKMSDQVRDQIPAETRFKMTDAREEVARWLLGESDIVRARKAYMLMTSACDG</sequence>
<evidence type="ECO:0000313" key="3">
    <source>
        <dbReference type="Proteomes" id="UP001215216"/>
    </source>
</evidence>
<dbReference type="Proteomes" id="UP001215216">
    <property type="component" value="Chromosome"/>
</dbReference>
<name>A0ABY8FZ38_9ACTO</name>
<keyword evidence="1" id="KW-0812">Transmembrane</keyword>
<feature type="transmembrane region" description="Helical" evidence="1">
    <location>
        <begin position="221"/>
        <end position="239"/>
    </location>
</feature>